<organism evidence="1 2">
    <name type="scientific">Conidiobolus coronatus (strain ATCC 28846 / CBS 209.66 / NRRL 28638)</name>
    <name type="common">Delacroixia coronata</name>
    <dbReference type="NCBI Taxonomy" id="796925"/>
    <lineage>
        <taxon>Eukaryota</taxon>
        <taxon>Fungi</taxon>
        <taxon>Fungi incertae sedis</taxon>
        <taxon>Zoopagomycota</taxon>
        <taxon>Entomophthoromycotina</taxon>
        <taxon>Entomophthoromycetes</taxon>
        <taxon>Entomophthorales</taxon>
        <taxon>Ancylistaceae</taxon>
        <taxon>Conidiobolus</taxon>
    </lineage>
</organism>
<dbReference type="Proteomes" id="UP000070444">
    <property type="component" value="Unassembled WGS sequence"/>
</dbReference>
<protein>
    <submittedName>
        <fullName evidence="1">Uncharacterized protein</fullName>
    </submittedName>
</protein>
<sequence length="593" mass="67163">MKFEDNIFAPDCNDDTSYQPKTAMYGYDRYEGGFCAKAVSDCVDHSTCGGCEESHSTYGRTWSTALLGPNDRAAEIYDLCRKIDDRGDGYMEAVRELKGKLDDSEEWEQGLHDFLACVEDDNFEADIHYDDDEYLDRAYRYGAFKGVSGAVCCDPNENRLAEMAACLVHCGMKCVRAGEKRRTEHYVNDQDMSSAMVTVGVGIMFALSDSIADRRCCDDFNRRLHRIVAAHQMMAYAGDIYNPADQCHKQWTCKVSMITCVKMVEAVRVWARKREMQSVDNLLLRLHDAYATWEPVPGRKTKRAYNINLNYISTPRICKRLREIEEEYSRGMQVDDRKLRDELFYRLCLWASTHTATYRAGYDVGDRIREMSFIGAVLGVHREESSNVGKKKADQALYVCTTMARLTDSPEDMILAKAAARCVAIRSRNGGPCVGPTERDYLIMRYIDGVWELAQLLTLMAPGSVDKALCMPIFDAAIEWFNTVTHVNRKDEYGLAEQRLAELEACPRCVCKRVMNLLNTHHISIGVLQCTVWGIILYTNNGLGYDSYIDGQIVPQSMRQNLSSKCGRCGVVPNSTNKHGVVCLISRDEETFN</sequence>
<gene>
    <name evidence="1" type="ORF">CONCODRAFT_7429</name>
</gene>
<reference evidence="1 2" key="1">
    <citation type="journal article" date="2015" name="Genome Biol. Evol.">
        <title>Phylogenomic analyses indicate that early fungi evolved digesting cell walls of algal ancestors of land plants.</title>
        <authorList>
            <person name="Chang Y."/>
            <person name="Wang S."/>
            <person name="Sekimoto S."/>
            <person name="Aerts A.L."/>
            <person name="Choi C."/>
            <person name="Clum A."/>
            <person name="LaButti K.M."/>
            <person name="Lindquist E.A."/>
            <person name="Yee Ngan C."/>
            <person name="Ohm R.A."/>
            <person name="Salamov A.A."/>
            <person name="Grigoriev I.V."/>
            <person name="Spatafora J.W."/>
            <person name="Berbee M.L."/>
        </authorList>
    </citation>
    <scope>NUCLEOTIDE SEQUENCE [LARGE SCALE GENOMIC DNA]</scope>
    <source>
        <strain evidence="1 2">NRRL 28638</strain>
    </source>
</reference>
<keyword evidence="2" id="KW-1185">Reference proteome</keyword>
<evidence type="ECO:0000313" key="2">
    <source>
        <dbReference type="Proteomes" id="UP000070444"/>
    </source>
</evidence>
<accession>A0A137P4V9</accession>
<dbReference type="OrthoDB" id="10479961at2759"/>
<proteinExistence type="predicted"/>
<evidence type="ECO:0000313" key="1">
    <source>
        <dbReference type="EMBL" id="KXN70036.1"/>
    </source>
</evidence>
<dbReference type="EMBL" id="KQ964514">
    <property type="protein sequence ID" value="KXN70036.1"/>
    <property type="molecule type" value="Genomic_DNA"/>
</dbReference>
<name>A0A137P4V9_CONC2</name>
<dbReference type="AlphaFoldDB" id="A0A137P4V9"/>